<dbReference type="EMBL" id="VXIS01000398">
    <property type="protein sequence ID" value="KAA8893820.1"/>
    <property type="molecule type" value="Genomic_DNA"/>
</dbReference>
<evidence type="ECO:0000313" key="3">
    <source>
        <dbReference type="EMBL" id="KAA8893820.1"/>
    </source>
</evidence>
<dbReference type="OrthoDB" id="5405583at2759"/>
<dbReference type="PANTHER" id="PTHR39613">
    <property type="entry name" value="ANCHORED CELL WALL PROTEIN, PUTATIVE (AFU_ORTHOLOGUE AFUA_4G08960)-RELATED"/>
    <property type="match status" value="1"/>
</dbReference>
<evidence type="ECO:0000256" key="1">
    <source>
        <dbReference type="SAM" id="SignalP"/>
    </source>
</evidence>
<accession>A0A5J5EEJ6</accession>
<evidence type="ECO:0000259" key="2">
    <source>
        <dbReference type="Pfam" id="PF09792"/>
    </source>
</evidence>
<gene>
    <name evidence="3" type="ORF">FN846DRAFT_895646</name>
</gene>
<proteinExistence type="predicted"/>
<organism evidence="3 4">
    <name type="scientific">Sphaerosporella brunnea</name>
    <dbReference type="NCBI Taxonomy" id="1250544"/>
    <lineage>
        <taxon>Eukaryota</taxon>
        <taxon>Fungi</taxon>
        <taxon>Dikarya</taxon>
        <taxon>Ascomycota</taxon>
        <taxon>Pezizomycotina</taxon>
        <taxon>Pezizomycetes</taxon>
        <taxon>Pezizales</taxon>
        <taxon>Pyronemataceae</taxon>
        <taxon>Sphaerosporella</taxon>
    </lineage>
</organism>
<feature type="signal peptide" evidence="1">
    <location>
        <begin position="1"/>
        <end position="19"/>
    </location>
</feature>
<feature type="domain" description="Ubiquitin 3 binding protein But2 C-terminal" evidence="2">
    <location>
        <begin position="222"/>
        <end position="350"/>
    </location>
</feature>
<dbReference type="PANTHER" id="PTHR39613:SF1">
    <property type="entry name" value="ANCHORED CELL WALL PROTEIN, PUTATIVE (AFU_ORTHOLOGUE AFUA_4G08960)-RELATED"/>
    <property type="match status" value="1"/>
</dbReference>
<dbReference type="Proteomes" id="UP000326924">
    <property type="component" value="Unassembled WGS sequence"/>
</dbReference>
<dbReference type="InParanoid" id="A0A5J5EEJ6"/>
<sequence length="365" mass="39757">MQFSINSVLLLAAAAFSAALPTSSIDSVIEKRQNRNIRITPSALVRMYEHSPNLNFAQDGWGETSSTQAGDGRATSVNTLVSFKLEPEDGGRTCNLRFNDPNFATGSKTFSIFNFVPSNGVTFDASKATWNQRTGHRDQQAATYTHGAGTDIIYSFTCPSGGKYLNYELAASRGEVNIQWYSPHGEGMWLEVVIPPNTPVKPPTGSKPVATIPIKDQVQLFEARPDAGQGSAQFGEVSWSSSKESVSTLVGFVMPDTDYTGRTCALKLFNPTAATGSKSFALFEFIPYGGEVIFKSWLATWNSKTGYRKRELATYKVGGDKPIYSFPCPKPKTGISYDLVPIGGEVSIKWDSSLKKTSGFQIEVL</sequence>
<reference evidence="3 4" key="1">
    <citation type="submission" date="2019-09" db="EMBL/GenBank/DDBJ databases">
        <title>Draft genome of the ectomycorrhizal ascomycete Sphaerosporella brunnea.</title>
        <authorList>
            <consortium name="DOE Joint Genome Institute"/>
            <person name="Benucci G.M."/>
            <person name="Marozzi G."/>
            <person name="Antonielli L."/>
            <person name="Sanchez S."/>
            <person name="Marco P."/>
            <person name="Wang X."/>
            <person name="Falini L.B."/>
            <person name="Barry K."/>
            <person name="Haridas S."/>
            <person name="Lipzen A."/>
            <person name="Labutti K."/>
            <person name="Grigoriev I.V."/>
            <person name="Murat C."/>
            <person name="Martin F."/>
            <person name="Albertini E."/>
            <person name="Donnini D."/>
            <person name="Bonito G."/>
        </authorList>
    </citation>
    <scope>NUCLEOTIDE SEQUENCE [LARGE SCALE GENOMIC DNA]</scope>
    <source>
        <strain evidence="3 4">Sb_GMNB300</strain>
    </source>
</reference>
<keyword evidence="1" id="KW-0732">Signal</keyword>
<keyword evidence="4" id="KW-1185">Reference proteome</keyword>
<evidence type="ECO:0000313" key="4">
    <source>
        <dbReference type="Proteomes" id="UP000326924"/>
    </source>
</evidence>
<dbReference type="InterPro" id="IPR018620">
    <property type="entry name" value="Ubiquitin3-bd_protein_But2_C"/>
</dbReference>
<protein>
    <recommendedName>
        <fullName evidence="2">Ubiquitin 3 binding protein But2 C-terminal domain-containing protein</fullName>
    </recommendedName>
</protein>
<comment type="caution">
    <text evidence="3">The sequence shown here is derived from an EMBL/GenBank/DDBJ whole genome shotgun (WGS) entry which is preliminary data.</text>
</comment>
<feature type="domain" description="Ubiquitin 3 binding protein But2 C-terminal" evidence="2">
    <location>
        <begin position="41"/>
        <end position="181"/>
    </location>
</feature>
<dbReference type="AlphaFoldDB" id="A0A5J5EEJ6"/>
<name>A0A5J5EEJ6_9PEZI</name>
<feature type="chain" id="PRO_5023818486" description="Ubiquitin 3 binding protein But2 C-terminal domain-containing protein" evidence="1">
    <location>
        <begin position="20"/>
        <end position="365"/>
    </location>
</feature>
<dbReference type="Pfam" id="PF09792">
    <property type="entry name" value="But2"/>
    <property type="match status" value="2"/>
</dbReference>